<dbReference type="EMBL" id="AP021861">
    <property type="protein sequence ID" value="BBO34254.1"/>
    <property type="molecule type" value="Genomic_DNA"/>
</dbReference>
<proteinExistence type="predicted"/>
<protein>
    <recommendedName>
        <fullName evidence="2">Na+-translocating membrane potential-generating system MpsC domain-containing protein</fullName>
    </recommendedName>
</protein>
<organism evidence="3 4">
    <name type="scientific">Lacipirellula parvula</name>
    <dbReference type="NCBI Taxonomy" id="2650471"/>
    <lineage>
        <taxon>Bacteria</taxon>
        <taxon>Pseudomonadati</taxon>
        <taxon>Planctomycetota</taxon>
        <taxon>Planctomycetia</taxon>
        <taxon>Pirellulales</taxon>
        <taxon>Lacipirellulaceae</taxon>
        <taxon>Lacipirellula</taxon>
    </lineage>
</organism>
<dbReference type="Proteomes" id="UP000326837">
    <property type="component" value="Chromosome"/>
</dbReference>
<evidence type="ECO:0000256" key="1">
    <source>
        <dbReference type="SAM" id="MobiDB-lite"/>
    </source>
</evidence>
<keyword evidence="4" id="KW-1185">Reference proteome</keyword>
<evidence type="ECO:0000259" key="2">
    <source>
        <dbReference type="Pfam" id="PF10057"/>
    </source>
</evidence>
<dbReference type="KEGG" id="lpav:PLANPX_3866"/>
<feature type="domain" description="Na+-translocating membrane potential-generating system MpsC" evidence="2">
    <location>
        <begin position="10"/>
        <end position="111"/>
    </location>
</feature>
<dbReference type="Pfam" id="PF10057">
    <property type="entry name" value="MpsC"/>
    <property type="match status" value="1"/>
</dbReference>
<dbReference type="RefSeq" id="WP_232536149.1">
    <property type="nucleotide sequence ID" value="NZ_AP021861.1"/>
</dbReference>
<name>A0A5K7XBR2_9BACT</name>
<evidence type="ECO:0000313" key="3">
    <source>
        <dbReference type="EMBL" id="BBO34254.1"/>
    </source>
</evidence>
<reference evidence="4" key="1">
    <citation type="submission" date="2019-10" db="EMBL/GenBank/DDBJ databases">
        <title>Lacipirellula parvula gen. nov., sp. nov., representing a lineage of planctomycetes widespread in freshwater anoxic habitats, and description of the family Lacipirellulaceae.</title>
        <authorList>
            <person name="Dedysh S.N."/>
            <person name="Kulichevskaya I.S."/>
            <person name="Beletsky A.V."/>
            <person name="Rakitin A.L."/>
            <person name="Mardanov A.V."/>
            <person name="Ivanova A.A."/>
            <person name="Saltykova V.X."/>
            <person name="Rijpstra W.I.C."/>
            <person name="Sinninghe Damste J.S."/>
            <person name="Ravin N.V."/>
        </authorList>
    </citation>
    <scope>NUCLEOTIDE SEQUENCE [LARGE SCALE GENOMIC DNA]</scope>
    <source>
        <strain evidence="4">PX69</strain>
    </source>
</reference>
<dbReference type="InterPro" id="IPR018745">
    <property type="entry name" value="MpsC"/>
</dbReference>
<gene>
    <name evidence="3" type="ORF">PLANPX_3866</name>
</gene>
<feature type="compositionally biased region" description="Basic and acidic residues" evidence="1">
    <location>
        <begin position="142"/>
        <end position="157"/>
    </location>
</feature>
<feature type="region of interest" description="Disordered" evidence="1">
    <location>
        <begin position="125"/>
        <end position="157"/>
    </location>
</feature>
<accession>A0A5K7XBR2</accession>
<sequence>MPSSAPSAVEQIAQLAKAMQQQRTGHAPRAVTVVLGDDTLVVTLLDALSPAERALVRSPEGMAQVQEYHRRLFSGSNDEMRREIARITGRQVRESAAEIETSTGTVVHAFTSGAMVQVYLLASQTTADTEHGSESQQPLGRAADEDHELRPDAELQA</sequence>
<evidence type="ECO:0000313" key="4">
    <source>
        <dbReference type="Proteomes" id="UP000326837"/>
    </source>
</evidence>
<dbReference type="AlphaFoldDB" id="A0A5K7XBR2"/>